<dbReference type="InterPro" id="IPR052958">
    <property type="entry name" value="IFN-induced_PKR_regulator"/>
</dbReference>
<feature type="domain" description="HAT C-terminal dimerisation" evidence="1">
    <location>
        <begin position="221"/>
        <end position="282"/>
    </location>
</feature>
<evidence type="ECO:0000313" key="2">
    <source>
        <dbReference type="Ensembl" id="ENSCVAP00000021310.1"/>
    </source>
</evidence>
<dbReference type="Pfam" id="PF05699">
    <property type="entry name" value="Dimer_Tnp_hAT"/>
    <property type="match status" value="1"/>
</dbReference>
<name>A0A3Q2GA86_CYPVA</name>
<dbReference type="OMA" id="IATHMSI"/>
<keyword evidence="3" id="KW-1185">Reference proteome</keyword>
<dbReference type="AlphaFoldDB" id="A0A3Q2GA86"/>
<reference evidence="2" key="2">
    <citation type="submission" date="2025-09" db="UniProtKB">
        <authorList>
            <consortium name="Ensembl"/>
        </authorList>
    </citation>
    <scope>IDENTIFICATION</scope>
</reference>
<dbReference type="GO" id="GO:0046983">
    <property type="term" value="F:protein dimerization activity"/>
    <property type="evidence" value="ECO:0007669"/>
    <property type="project" value="InterPro"/>
</dbReference>
<dbReference type="InterPro" id="IPR008906">
    <property type="entry name" value="HATC_C_dom"/>
</dbReference>
<evidence type="ECO:0000313" key="3">
    <source>
        <dbReference type="Proteomes" id="UP000265020"/>
    </source>
</evidence>
<organism evidence="2 3">
    <name type="scientific">Cyprinodon variegatus</name>
    <name type="common">Sheepshead minnow</name>
    <dbReference type="NCBI Taxonomy" id="28743"/>
    <lineage>
        <taxon>Eukaryota</taxon>
        <taxon>Metazoa</taxon>
        <taxon>Chordata</taxon>
        <taxon>Craniata</taxon>
        <taxon>Vertebrata</taxon>
        <taxon>Euteleostomi</taxon>
        <taxon>Actinopterygii</taxon>
        <taxon>Neopterygii</taxon>
        <taxon>Teleostei</taxon>
        <taxon>Neoteleostei</taxon>
        <taxon>Acanthomorphata</taxon>
        <taxon>Ovalentaria</taxon>
        <taxon>Atherinomorphae</taxon>
        <taxon>Cyprinodontiformes</taxon>
        <taxon>Cyprinodontidae</taxon>
        <taxon>Cyprinodon</taxon>
    </lineage>
</organism>
<protein>
    <recommendedName>
        <fullName evidence="1">HAT C-terminal dimerisation domain-containing protein</fullName>
    </recommendedName>
</protein>
<dbReference type="PANTHER" id="PTHR46289">
    <property type="entry name" value="52 KDA REPRESSOR OF THE INHIBITOR OF THE PROTEIN KINASE-LIKE PROTEIN-RELATED"/>
    <property type="match status" value="1"/>
</dbReference>
<accession>A0A3Q2GA86</accession>
<sequence>MWVLEDFHSLYEALLYCLNVISENADSVWDAKAVVEATGLLKAVTSANFIAALQCNRYFFAFTKSLSILLQGSSQDILTAYEAVKLVKDTPRDIRCEAEVELKEVYESKLEMGKLAGFDCDLPIPRRCGRQTMRNSNPSNNPMQYWRCTVFVPFLDSLISELDSRFSVMSAAAILGLKLLPSNLHLMNTESEKDIFTSYKDDLPSGSTFRQEVYSLPEILKITNMKCYPNIYMILHLLSVIPVTSASVERANSGLKAVKTLMRSTMGQERFVALLLLYVHKDIQLDINKIIDIFAQKHPRRLTFVNPLSSLDVENNIFCLV</sequence>
<dbReference type="GeneTree" id="ENSGT00940000166390"/>
<dbReference type="STRING" id="28743.ENSCVAP00000021310"/>
<dbReference type="Proteomes" id="UP000265020">
    <property type="component" value="Unassembled WGS sequence"/>
</dbReference>
<reference evidence="2" key="1">
    <citation type="submission" date="2025-08" db="UniProtKB">
        <authorList>
            <consortium name="Ensembl"/>
        </authorList>
    </citation>
    <scope>IDENTIFICATION</scope>
</reference>
<dbReference type="Ensembl" id="ENSCVAT00000012109.1">
    <property type="protein sequence ID" value="ENSCVAP00000021310.1"/>
    <property type="gene ID" value="ENSCVAG00000003273.1"/>
</dbReference>
<proteinExistence type="predicted"/>
<evidence type="ECO:0000259" key="1">
    <source>
        <dbReference type="Pfam" id="PF05699"/>
    </source>
</evidence>
<dbReference type="PANTHER" id="PTHR46289:SF14">
    <property type="entry name" value="DUF4371 DOMAIN-CONTAINING PROTEIN"/>
    <property type="match status" value="1"/>
</dbReference>